<dbReference type="SUPFAM" id="SSF47240">
    <property type="entry name" value="Ferritin-like"/>
    <property type="match status" value="1"/>
</dbReference>
<dbReference type="PANTHER" id="PTHR43865:SF1">
    <property type="entry name" value="RUBRERYTHRIN-RELATED"/>
    <property type="match status" value="1"/>
</dbReference>
<reference evidence="7" key="2">
    <citation type="journal article" date="2021" name="PeerJ">
        <title>Extensive microbial diversity within the chicken gut microbiome revealed by metagenomics and culture.</title>
        <authorList>
            <person name="Gilroy R."/>
            <person name="Ravi A."/>
            <person name="Getino M."/>
            <person name="Pursley I."/>
            <person name="Horton D.L."/>
            <person name="Alikhan N.F."/>
            <person name="Baker D."/>
            <person name="Gharbi K."/>
            <person name="Hall N."/>
            <person name="Watson M."/>
            <person name="Adriaenssens E.M."/>
            <person name="Foster-Nyarko E."/>
            <person name="Jarju S."/>
            <person name="Secka A."/>
            <person name="Antonio M."/>
            <person name="Oren A."/>
            <person name="Chaudhuri R.R."/>
            <person name="La Ragione R."/>
            <person name="Hildebrand F."/>
            <person name="Pallen M.J."/>
        </authorList>
    </citation>
    <scope>NUCLEOTIDE SEQUENCE</scope>
    <source>
        <strain evidence="7">ChiW17-6978</strain>
    </source>
</reference>
<dbReference type="InterPro" id="IPR012347">
    <property type="entry name" value="Ferritin-like"/>
</dbReference>
<evidence type="ECO:0000256" key="3">
    <source>
        <dbReference type="ARBA" id="ARBA00022723"/>
    </source>
</evidence>
<dbReference type="InterPro" id="IPR009078">
    <property type="entry name" value="Ferritin-like_SF"/>
</dbReference>
<dbReference type="EMBL" id="DVLF01000134">
    <property type="protein sequence ID" value="HIT50236.1"/>
    <property type="molecule type" value="Genomic_DNA"/>
</dbReference>
<dbReference type="Pfam" id="PF21349">
    <property type="entry name" value="RUBY_RBDX"/>
    <property type="match status" value="1"/>
</dbReference>
<dbReference type="Proteomes" id="UP000886758">
    <property type="component" value="Unassembled WGS sequence"/>
</dbReference>
<dbReference type="PANTHER" id="PTHR43865">
    <property type="entry name" value="RUBRERYTHRIN-RELATED"/>
    <property type="match status" value="1"/>
</dbReference>
<dbReference type="SUPFAM" id="SSF57802">
    <property type="entry name" value="Rubredoxin-like"/>
    <property type="match status" value="1"/>
</dbReference>
<dbReference type="Gene3D" id="1.20.1260.10">
    <property type="match status" value="1"/>
</dbReference>
<dbReference type="CDD" id="cd01041">
    <property type="entry name" value="Rubrerythrin"/>
    <property type="match status" value="1"/>
</dbReference>
<reference evidence="7" key="1">
    <citation type="submission" date="2020-10" db="EMBL/GenBank/DDBJ databases">
        <authorList>
            <person name="Gilroy R."/>
        </authorList>
    </citation>
    <scope>NUCLEOTIDE SEQUENCE</scope>
    <source>
        <strain evidence="7">ChiW17-6978</strain>
    </source>
</reference>
<keyword evidence="2" id="KW-0813">Transport</keyword>
<dbReference type="CDD" id="cd00729">
    <property type="entry name" value="rubredoxin_SM"/>
    <property type="match status" value="1"/>
</dbReference>
<protein>
    <submittedName>
        <fullName evidence="7">Rubrerythrin family protein</fullName>
    </submittedName>
</protein>
<proteinExistence type="predicted"/>
<evidence type="ECO:0000259" key="6">
    <source>
        <dbReference type="PROSITE" id="PS50905"/>
    </source>
</evidence>
<evidence type="ECO:0000313" key="8">
    <source>
        <dbReference type="Proteomes" id="UP000886758"/>
    </source>
</evidence>
<gene>
    <name evidence="7" type="ORF">IAD46_04340</name>
</gene>
<keyword evidence="4" id="KW-0249">Electron transport</keyword>
<comment type="cofactor">
    <cofactor evidence="1">
        <name>Fe(3+)</name>
        <dbReference type="ChEBI" id="CHEBI:29034"/>
    </cofactor>
</comment>
<keyword evidence="5" id="KW-0408">Iron</keyword>
<organism evidence="7 8">
    <name type="scientific">Candidatus Pelethenecus faecipullorum</name>
    <dbReference type="NCBI Taxonomy" id="2840900"/>
    <lineage>
        <taxon>Bacteria</taxon>
        <taxon>Bacillati</taxon>
        <taxon>Mycoplasmatota</taxon>
        <taxon>Mollicutes</taxon>
        <taxon>Candidatus Pelethenecus</taxon>
    </lineage>
</organism>
<accession>A0A9D1KJ59</accession>
<evidence type="ECO:0000313" key="7">
    <source>
        <dbReference type="EMBL" id="HIT50236.1"/>
    </source>
</evidence>
<dbReference type="AlphaFoldDB" id="A0A9D1KJ59"/>
<evidence type="ECO:0000256" key="2">
    <source>
        <dbReference type="ARBA" id="ARBA00022448"/>
    </source>
</evidence>
<dbReference type="InterPro" id="IPR048574">
    <property type="entry name" value="RUBY_RBDX"/>
</dbReference>
<sequence>MQLKDSKTEKNLMTAFTGEVQAHAKYKYFADQAKKDGYEQIAEIFRYTAENELQHAKLWFKQLGLLSNTLENLNTAASGENFEWSKMYKEFAQTAEEEGFTQIARLFKGVADIEKHHEERYLALIHNVENNEVFAKEGEVVWQCRNCGQIHYGKEAPKVCPVCAHQQSYYQIYPENY</sequence>
<name>A0A9D1KJ59_9MOLU</name>
<dbReference type="Pfam" id="PF02915">
    <property type="entry name" value="Rubrerythrin"/>
    <property type="match status" value="1"/>
</dbReference>
<feature type="domain" description="Ferritin-like diiron" evidence="6">
    <location>
        <begin position="2"/>
        <end position="132"/>
    </location>
</feature>
<dbReference type="GO" id="GO:0016491">
    <property type="term" value="F:oxidoreductase activity"/>
    <property type="evidence" value="ECO:0007669"/>
    <property type="project" value="InterPro"/>
</dbReference>
<comment type="caution">
    <text evidence="7">The sequence shown here is derived from an EMBL/GenBank/DDBJ whole genome shotgun (WGS) entry which is preliminary data.</text>
</comment>
<dbReference type="InterPro" id="IPR009040">
    <property type="entry name" value="Ferritin-like_diiron"/>
</dbReference>
<evidence type="ECO:0000256" key="4">
    <source>
        <dbReference type="ARBA" id="ARBA00022982"/>
    </source>
</evidence>
<dbReference type="NCBIfam" id="NF045767">
    <property type="entry name" value="RuberyRbr"/>
    <property type="match status" value="1"/>
</dbReference>
<dbReference type="InterPro" id="IPR052364">
    <property type="entry name" value="Rubrerythrin"/>
</dbReference>
<keyword evidence="3" id="KW-0479">Metal-binding</keyword>
<dbReference type="InterPro" id="IPR003251">
    <property type="entry name" value="Rr_diiron-bd_dom"/>
</dbReference>
<dbReference type="PROSITE" id="PS50905">
    <property type="entry name" value="FERRITIN_LIKE"/>
    <property type="match status" value="1"/>
</dbReference>
<evidence type="ECO:0000256" key="5">
    <source>
        <dbReference type="ARBA" id="ARBA00023004"/>
    </source>
</evidence>
<evidence type="ECO:0000256" key="1">
    <source>
        <dbReference type="ARBA" id="ARBA00001965"/>
    </source>
</evidence>
<dbReference type="Gene3D" id="2.20.28.10">
    <property type="match status" value="1"/>
</dbReference>
<dbReference type="GO" id="GO:0046872">
    <property type="term" value="F:metal ion binding"/>
    <property type="evidence" value="ECO:0007669"/>
    <property type="project" value="UniProtKB-KW"/>
</dbReference>